<dbReference type="Pfam" id="PF01738">
    <property type="entry name" value="DLH"/>
    <property type="match status" value="1"/>
</dbReference>
<evidence type="ECO:0000259" key="1">
    <source>
        <dbReference type="Pfam" id="PF01738"/>
    </source>
</evidence>
<protein>
    <recommendedName>
        <fullName evidence="1">Dienelactone hydrolase domain-containing protein</fullName>
    </recommendedName>
</protein>
<dbReference type="Gene3D" id="1.10.10.800">
    <property type="match status" value="1"/>
</dbReference>
<dbReference type="OrthoDB" id="9805123at2"/>
<dbReference type="InterPro" id="IPR051411">
    <property type="entry name" value="Polyketide_trans_af380"/>
</dbReference>
<reference evidence="2 3" key="1">
    <citation type="submission" date="2016-10" db="EMBL/GenBank/DDBJ databases">
        <authorList>
            <person name="de Groot N.N."/>
        </authorList>
    </citation>
    <scope>NUCLEOTIDE SEQUENCE [LARGE SCALE GENOMIC DNA]</scope>
    <source>
        <strain evidence="2 3">DSM 13305</strain>
    </source>
</reference>
<dbReference type="STRING" id="112903.SAMN04490178_108101"/>
<organism evidence="2 3">
    <name type="scientific">Propionispora vibrioides</name>
    <dbReference type="NCBI Taxonomy" id="112903"/>
    <lineage>
        <taxon>Bacteria</taxon>
        <taxon>Bacillati</taxon>
        <taxon>Bacillota</taxon>
        <taxon>Negativicutes</taxon>
        <taxon>Selenomonadales</taxon>
        <taxon>Sporomusaceae</taxon>
        <taxon>Propionispora</taxon>
    </lineage>
</organism>
<dbReference type="AlphaFoldDB" id="A0A1H8UA00"/>
<evidence type="ECO:0000313" key="3">
    <source>
        <dbReference type="Proteomes" id="UP000198847"/>
    </source>
</evidence>
<dbReference type="GO" id="GO:0016787">
    <property type="term" value="F:hydrolase activity"/>
    <property type="evidence" value="ECO:0007669"/>
    <property type="project" value="InterPro"/>
</dbReference>
<dbReference type="Proteomes" id="UP000198847">
    <property type="component" value="Unassembled WGS sequence"/>
</dbReference>
<accession>A0A1H8UA00</accession>
<dbReference type="Gene3D" id="3.40.50.1820">
    <property type="entry name" value="alpha/beta hydrolase"/>
    <property type="match status" value="1"/>
</dbReference>
<dbReference type="PANTHER" id="PTHR47751:SF1">
    <property type="entry name" value="SUPERFAMILY HYDROLASE, PUTATIVE (AFU_ORTHOLOGUE AFUA_2G16580)-RELATED"/>
    <property type="match status" value="1"/>
</dbReference>
<sequence>MEKISFKNKNGANIMMSAVIRFPPEFTGNKQYPAIAVTHPGGGVKEQTAGLYAERLAEQGFITIAADASYQGESAGEPRQLENPYIRVEDISAVIDYLTTLSYVDRERIGAMGICAGGGYTASAAVGDRRIKALATVSMANFGALLRHGWEGTGSPEQVLAMLEFGSQARTDDANGEETAVFPIVPVRKEDASHEDLAQAWEYYRTPRCQKDTAPGYGAARSLTQLAVWDALSMVDLFLTQPLLIIAGRKAGSKWMSDQLYERAASKNKIYHVVEAASHMSLYDIPQYVEEALSKLVPFFKANL</sequence>
<dbReference type="PANTHER" id="PTHR47751">
    <property type="entry name" value="SUPERFAMILY HYDROLASE, PUTATIVE (AFU_ORTHOLOGUE AFUA_2G16580)-RELATED"/>
    <property type="match status" value="1"/>
</dbReference>
<proteinExistence type="predicted"/>
<dbReference type="SUPFAM" id="SSF53474">
    <property type="entry name" value="alpha/beta-Hydrolases"/>
    <property type="match status" value="1"/>
</dbReference>
<dbReference type="InterPro" id="IPR029058">
    <property type="entry name" value="AB_hydrolase_fold"/>
</dbReference>
<dbReference type="EMBL" id="FODY01000008">
    <property type="protein sequence ID" value="SEP00060.1"/>
    <property type="molecule type" value="Genomic_DNA"/>
</dbReference>
<dbReference type="InterPro" id="IPR002925">
    <property type="entry name" value="Dienelactn_hydro"/>
</dbReference>
<gene>
    <name evidence="2" type="ORF">SAMN04490178_108101</name>
</gene>
<dbReference type="RefSeq" id="WP_091745825.1">
    <property type="nucleotide sequence ID" value="NZ_FODY01000008.1"/>
</dbReference>
<keyword evidence="3" id="KW-1185">Reference proteome</keyword>
<name>A0A1H8UA00_9FIRM</name>
<evidence type="ECO:0000313" key="2">
    <source>
        <dbReference type="EMBL" id="SEP00060.1"/>
    </source>
</evidence>
<feature type="domain" description="Dienelactone hydrolase" evidence="1">
    <location>
        <begin position="30"/>
        <end position="135"/>
    </location>
</feature>